<evidence type="ECO:0000313" key="12">
    <source>
        <dbReference type="Proteomes" id="UP000008312"/>
    </source>
</evidence>
<dbReference type="FunFam" id="3.30.200.20:FF:000088">
    <property type="entry name" value="Casein kinase II subunit alpha"/>
    <property type="match status" value="1"/>
</dbReference>
<dbReference type="Gene3D" id="1.10.510.10">
    <property type="entry name" value="Transferase(Phosphotransferase) domain 1"/>
    <property type="match status" value="1"/>
</dbReference>
<feature type="region of interest" description="Disordered" evidence="9">
    <location>
        <begin position="344"/>
        <end position="365"/>
    </location>
</feature>
<dbReference type="CDD" id="cd14132">
    <property type="entry name" value="STKc_CK2_alpha"/>
    <property type="match status" value="1"/>
</dbReference>
<evidence type="ECO:0000259" key="10">
    <source>
        <dbReference type="PROSITE" id="PS50011"/>
    </source>
</evidence>
<keyword evidence="12" id="KW-1185">Reference proteome</keyword>
<evidence type="ECO:0000256" key="2">
    <source>
        <dbReference type="ARBA" id="ARBA00022527"/>
    </source>
</evidence>
<dbReference type="InterPro" id="IPR000719">
    <property type="entry name" value="Prot_kinase_dom"/>
</dbReference>
<sequence length="365" mass="43059">MDAWISIFAMQGAELSVSRVYADVVANMPPEYADYDAVDIKWDSPERYQIIRKVGRGKYSEVFKGIDVQTGDAVSIKYLKPVRFAKIKREIKIMQQLSGGPSILPLLATVREPTTNAPSLITRWVESKDFKEFYFGLTDYELRYYFYKILIGLDYAHSRGIMHRDIKPQNILIDINTKEVFIIDWGLADYYKPHEKYNVRVSTRNYKGPELLTNDNYYDYSLDIWSLSCMLLGIVFNKTPFFRGKDNYDQLRKISEVLGSADLDKYIEKYNLRLNRETKSLLSYFPRRNWKEFINPSTKKFINDDLFDYLDKTLVYDHNDRLTAKEAMAHKWFDPVREDVEKELKERQLMQQKGEEAPKKAHIEE</sequence>
<evidence type="ECO:0000256" key="8">
    <source>
        <dbReference type="ARBA" id="ARBA00048679"/>
    </source>
</evidence>
<dbReference type="GO" id="GO:0005956">
    <property type="term" value="C:protein kinase CK2 complex"/>
    <property type="evidence" value="ECO:0007669"/>
    <property type="project" value="TreeGrafter"/>
</dbReference>
<evidence type="ECO:0000256" key="5">
    <source>
        <dbReference type="ARBA" id="ARBA00022777"/>
    </source>
</evidence>
<evidence type="ECO:0000256" key="1">
    <source>
        <dbReference type="ARBA" id="ARBA00012513"/>
    </source>
</evidence>
<keyword evidence="2" id="KW-0723">Serine/threonine-protein kinase</keyword>
<evidence type="ECO:0000256" key="3">
    <source>
        <dbReference type="ARBA" id="ARBA00022679"/>
    </source>
</evidence>
<keyword evidence="3" id="KW-0808">Transferase</keyword>
<evidence type="ECO:0000256" key="4">
    <source>
        <dbReference type="ARBA" id="ARBA00022741"/>
    </source>
</evidence>
<comment type="catalytic activity">
    <reaction evidence="7">
        <text>L-threonyl-[protein] + ATP = O-phospho-L-threonyl-[protein] + ADP + H(+)</text>
        <dbReference type="Rhea" id="RHEA:46608"/>
        <dbReference type="Rhea" id="RHEA-COMP:11060"/>
        <dbReference type="Rhea" id="RHEA-COMP:11605"/>
        <dbReference type="ChEBI" id="CHEBI:15378"/>
        <dbReference type="ChEBI" id="CHEBI:30013"/>
        <dbReference type="ChEBI" id="CHEBI:30616"/>
        <dbReference type="ChEBI" id="CHEBI:61977"/>
        <dbReference type="ChEBI" id="CHEBI:456216"/>
        <dbReference type="EC" id="2.7.11.1"/>
    </reaction>
</comment>
<evidence type="ECO:0000256" key="9">
    <source>
        <dbReference type="SAM" id="MobiDB-lite"/>
    </source>
</evidence>
<dbReference type="OMA" id="PGWYDYE"/>
<dbReference type="GO" id="GO:0004674">
    <property type="term" value="F:protein serine/threonine kinase activity"/>
    <property type="evidence" value="ECO:0007669"/>
    <property type="project" value="UniProtKB-KW"/>
</dbReference>
<dbReference type="FunFam" id="1.10.510.10:FF:000459">
    <property type="entry name" value="Casein kinase II subunit alpha"/>
    <property type="match status" value="1"/>
</dbReference>
<dbReference type="Proteomes" id="UP000008312">
    <property type="component" value="Unassembled WGS sequence"/>
</dbReference>
<proteinExistence type="predicted"/>
<accession>D8M3J9</accession>
<keyword evidence="4" id="KW-0547">Nucleotide-binding</keyword>
<comment type="catalytic activity">
    <reaction evidence="8">
        <text>L-seryl-[protein] + ATP = O-phospho-L-seryl-[protein] + ADP + H(+)</text>
        <dbReference type="Rhea" id="RHEA:17989"/>
        <dbReference type="Rhea" id="RHEA-COMP:9863"/>
        <dbReference type="Rhea" id="RHEA-COMP:11604"/>
        <dbReference type="ChEBI" id="CHEBI:15378"/>
        <dbReference type="ChEBI" id="CHEBI:29999"/>
        <dbReference type="ChEBI" id="CHEBI:30616"/>
        <dbReference type="ChEBI" id="CHEBI:83421"/>
        <dbReference type="ChEBI" id="CHEBI:456216"/>
        <dbReference type="EC" id="2.7.11.1"/>
    </reaction>
</comment>
<dbReference type="PROSITE" id="PS00108">
    <property type="entry name" value="PROTEIN_KINASE_ST"/>
    <property type="match status" value="1"/>
</dbReference>
<dbReference type="GO" id="GO:0005829">
    <property type="term" value="C:cytosol"/>
    <property type="evidence" value="ECO:0007669"/>
    <property type="project" value="TreeGrafter"/>
</dbReference>
<dbReference type="PANTHER" id="PTHR24054">
    <property type="entry name" value="CASEIN KINASE II SUBUNIT ALPHA"/>
    <property type="match status" value="1"/>
</dbReference>
<dbReference type="GO" id="GO:0006357">
    <property type="term" value="P:regulation of transcription by RNA polymerase II"/>
    <property type="evidence" value="ECO:0007669"/>
    <property type="project" value="UniProtKB-ARBA"/>
</dbReference>
<dbReference type="GeneID" id="24919747"/>
<protein>
    <recommendedName>
        <fullName evidence="1">non-specific serine/threonine protein kinase</fullName>
        <ecNumber evidence="1">2.7.11.1</ecNumber>
    </recommendedName>
</protein>
<dbReference type="Gene3D" id="3.30.200.20">
    <property type="entry name" value="Phosphorylase Kinase, domain 1"/>
    <property type="match status" value="1"/>
</dbReference>
<evidence type="ECO:0000313" key="11">
    <source>
        <dbReference type="EMBL" id="CBK22472.2"/>
    </source>
</evidence>
<dbReference type="SUPFAM" id="SSF56112">
    <property type="entry name" value="Protein kinase-like (PK-like)"/>
    <property type="match status" value="1"/>
</dbReference>
<dbReference type="GO" id="GO:0005524">
    <property type="term" value="F:ATP binding"/>
    <property type="evidence" value="ECO:0007669"/>
    <property type="project" value="UniProtKB-KW"/>
</dbReference>
<dbReference type="PANTHER" id="PTHR24054:SF0">
    <property type="entry name" value="CASEIN KINASE II SUBUNIT ALPHA"/>
    <property type="match status" value="1"/>
</dbReference>
<dbReference type="GO" id="GO:0051726">
    <property type="term" value="P:regulation of cell cycle"/>
    <property type="evidence" value="ECO:0007669"/>
    <property type="project" value="TreeGrafter"/>
</dbReference>
<feature type="domain" description="Protein kinase" evidence="10">
    <location>
        <begin position="48"/>
        <end position="333"/>
    </location>
</feature>
<evidence type="ECO:0000256" key="6">
    <source>
        <dbReference type="ARBA" id="ARBA00022840"/>
    </source>
</evidence>
<evidence type="ECO:0000256" key="7">
    <source>
        <dbReference type="ARBA" id="ARBA00047899"/>
    </source>
</evidence>
<organism evidence="11">
    <name type="scientific">Blastocystis hominis</name>
    <dbReference type="NCBI Taxonomy" id="12968"/>
    <lineage>
        <taxon>Eukaryota</taxon>
        <taxon>Sar</taxon>
        <taxon>Stramenopiles</taxon>
        <taxon>Bigyra</taxon>
        <taxon>Opalozoa</taxon>
        <taxon>Opalinata</taxon>
        <taxon>Blastocystidae</taxon>
        <taxon>Blastocystis</taxon>
    </lineage>
</organism>
<keyword evidence="6" id="KW-0067">ATP-binding</keyword>
<dbReference type="OrthoDB" id="10254671at2759"/>
<dbReference type="InterPro" id="IPR008271">
    <property type="entry name" value="Ser/Thr_kinase_AS"/>
</dbReference>
<gene>
    <name evidence="11" type="ORF">GSBLH_T00002592001</name>
</gene>
<dbReference type="Pfam" id="PF00069">
    <property type="entry name" value="Pkinase"/>
    <property type="match status" value="1"/>
</dbReference>
<dbReference type="InterPro" id="IPR011009">
    <property type="entry name" value="Kinase-like_dom_sf"/>
</dbReference>
<dbReference type="FunCoup" id="D8M3J9">
    <property type="interactions" value="285"/>
</dbReference>
<dbReference type="EC" id="2.7.11.1" evidence="1"/>
<dbReference type="GO" id="GO:0031981">
    <property type="term" value="C:nuclear lumen"/>
    <property type="evidence" value="ECO:0007669"/>
    <property type="project" value="UniProtKB-ARBA"/>
</dbReference>
<dbReference type="SMART" id="SM00220">
    <property type="entry name" value="S_TKc"/>
    <property type="match status" value="1"/>
</dbReference>
<reference evidence="11" key="1">
    <citation type="submission" date="2010-02" db="EMBL/GenBank/DDBJ databases">
        <title>Sequencing and annotation of the Blastocystis hominis genome.</title>
        <authorList>
            <person name="Wincker P."/>
        </authorList>
    </citation>
    <scope>NUCLEOTIDE SEQUENCE</scope>
    <source>
        <strain evidence="11">Singapore isolate B</strain>
    </source>
</reference>
<dbReference type="PROSITE" id="PS50011">
    <property type="entry name" value="PROTEIN_KINASE_DOM"/>
    <property type="match status" value="1"/>
</dbReference>
<dbReference type="AlphaFoldDB" id="D8M3J9"/>
<keyword evidence="5" id="KW-0418">Kinase</keyword>
<dbReference type="EMBL" id="FN668650">
    <property type="protein sequence ID" value="CBK22472.2"/>
    <property type="molecule type" value="Genomic_DNA"/>
</dbReference>
<name>D8M3J9_BLAHO</name>
<dbReference type="InParanoid" id="D8M3J9"/>
<dbReference type="RefSeq" id="XP_012896520.1">
    <property type="nucleotide sequence ID" value="XM_013041066.1"/>
</dbReference>
<dbReference type="InterPro" id="IPR045216">
    <property type="entry name" value="CK2_alpha"/>
</dbReference>